<dbReference type="GeneID" id="33568066"/>
<name>A0A1Y2H2K7_9FUNG</name>
<organism evidence="2 3">
    <name type="scientific">Lobosporangium transversale</name>
    <dbReference type="NCBI Taxonomy" id="64571"/>
    <lineage>
        <taxon>Eukaryota</taxon>
        <taxon>Fungi</taxon>
        <taxon>Fungi incertae sedis</taxon>
        <taxon>Mucoromycota</taxon>
        <taxon>Mortierellomycotina</taxon>
        <taxon>Mortierellomycetes</taxon>
        <taxon>Mortierellales</taxon>
        <taxon>Mortierellaceae</taxon>
        <taxon>Lobosporangium</taxon>
    </lineage>
</organism>
<accession>A0A1Y2H2K7</accession>
<evidence type="ECO:0000256" key="1">
    <source>
        <dbReference type="SAM" id="MobiDB-lite"/>
    </source>
</evidence>
<proteinExistence type="predicted"/>
<protein>
    <submittedName>
        <fullName evidence="2">Uncharacterized protein</fullName>
    </submittedName>
</protein>
<sequence>MTSNSDLDFSFEEKKYNDMSDVEQQEEDNDIYYSEERENNISYNEKDEENNTSYNEEGEDCGDNLYAGSMSEGVEDEVEAEYWSDEDNDGCRSPVSLHTSSGAF</sequence>
<evidence type="ECO:0000313" key="3">
    <source>
        <dbReference type="Proteomes" id="UP000193648"/>
    </source>
</evidence>
<keyword evidence="3" id="KW-1185">Reference proteome</keyword>
<reference evidence="2 3" key="1">
    <citation type="submission" date="2016-07" db="EMBL/GenBank/DDBJ databases">
        <title>Pervasive Adenine N6-methylation of Active Genes in Fungi.</title>
        <authorList>
            <consortium name="DOE Joint Genome Institute"/>
            <person name="Mondo S.J."/>
            <person name="Dannebaum R.O."/>
            <person name="Kuo R.C."/>
            <person name="Labutti K."/>
            <person name="Haridas S."/>
            <person name="Kuo A."/>
            <person name="Salamov A."/>
            <person name="Ahrendt S.R."/>
            <person name="Lipzen A."/>
            <person name="Sullivan W."/>
            <person name="Andreopoulos W.B."/>
            <person name="Clum A."/>
            <person name="Lindquist E."/>
            <person name="Daum C."/>
            <person name="Ramamoorthy G.K."/>
            <person name="Gryganskyi A."/>
            <person name="Culley D."/>
            <person name="Magnuson J.K."/>
            <person name="James T.Y."/>
            <person name="O'Malley M.A."/>
            <person name="Stajich J.E."/>
            <person name="Spatafora J.W."/>
            <person name="Visel A."/>
            <person name="Grigoriev I.V."/>
        </authorList>
    </citation>
    <scope>NUCLEOTIDE SEQUENCE [LARGE SCALE GENOMIC DNA]</scope>
    <source>
        <strain evidence="2 3">NRRL 3116</strain>
    </source>
</reference>
<feature type="compositionally biased region" description="Acidic residues" evidence="1">
    <location>
        <begin position="20"/>
        <end position="30"/>
    </location>
</feature>
<feature type="compositionally biased region" description="Acidic residues" evidence="1">
    <location>
        <begin position="73"/>
        <end position="88"/>
    </location>
</feature>
<dbReference type="InParanoid" id="A0A1Y2H2K7"/>
<gene>
    <name evidence="2" type="ORF">BCR41DRAFT_366503</name>
</gene>
<dbReference type="RefSeq" id="XP_021886451.1">
    <property type="nucleotide sequence ID" value="XM_022026223.1"/>
</dbReference>
<dbReference type="EMBL" id="MCFF01000001">
    <property type="protein sequence ID" value="ORZ28778.1"/>
    <property type="molecule type" value="Genomic_DNA"/>
</dbReference>
<dbReference type="AlphaFoldDB" id="A0A1Y2H2K7"/>
<feature type="compositionally biased region" description="Acidic residues" evidence="1">
    <location>
        <begin position="46"/>
        <end position="62"/>
    </location>
</feature>
<evidence type="ECO:0000313" key="2">
    <source>
        <dbReference type="EMBL" id="ORZ28778.1"/>
    </source>
</evidence>
<comment type="caution">
    <text evidence="2">The sequence shown here is derived from an EMBL/GenBank/DDBJ whole genome shotgun (WGS) entry which is preliminary data.</text>
</comment>
<feature type="region of interest" description="Disordered" evidence="1">
    <location>
        <begin position="1"/>
        <end position="104"/>
    </location>
</feature>
<dbReference type="Proteomes" id="UP000193648">
    <property type="component" value="Unassembled WGS sequence"/>
</dbReference>